<accession>A0A9Q3F7V2</accession>
<proteinExistence type="predicted"/>
<evidence type="ECO:0000313" key="1">
    <source>
        <dbReference type="EMBL" id="MBW0532993.1"/>
    </source>
</evidence>
<evidence type="ECO:0000313" key="2">
    <source>
        <dbReference type="Proteomes" id="UP000765509"/>
    </source>
</evidence>
<gene>
    <name evidence="1" type="ORF">O181_072708</name>
</gene>
<dbReference type="EMBL" id="AVOT02038183">
    <property type="protein sequence ID" value="MBW0532993.1"/>
    <property type="molecule type" value="Genomic_DNA"/>
</dbReference>
<keyword evidence="2" id="KW-1185">Reference proteome</keyword>
<reference evidence="1" key="1">
    <citation type="submission" date="2021-03" db="EMBL/GenBank/DDBJ databases">
        <title>Draft genome sequence of rust myrtle Austropuccinia psidii MF-1, a brazilian biotype.</title>
        <authorList>
            <person name="Quecine M.C."/>
            <person name="Pachon D.M.R."/>
            <person name="Bonatelli M.L."/>
            <person name="Correr F.H."/>
            <person name="Franceschini L.M."/>
            <person name="Leite T.F."/>
            <person name="Margarido G.R.A."/>
            <person name="Almeida C.A."/>
            <person name="Ferrarezi J.A."/>
            <person name="Labate C.A."/>
        </authorList>
    </citation>
    <scope>NUCLEOTIDE SEQUENCE</scope>
    <source>
        <strain evidence="1">MF-1</strain>
    </source>
</reference>
<dbReference type="AlphaFoldDB" id="A0A9Q3F7V2"/>
<dbReference type="Proteomes" id="UP000765509">
    <property type="component" value="Unassembled WGS sequence"/>
</dbReference>
<organism evidence="1 2">
    <name type="scientific">Austropuccinia psidii MF-1</name>
    <dbReference type="NCBI Taxonomy" id="1389203"/>
    <lineage>
        <taxon>Eukaryota</taxon>
        <taxon>Fungi</taxon>
        <taxon>Dikarya</taxon>
        <taxon>Basidiomycota</taxon>
        <taxon>Pucciniomycotina</taxon>
        <taxon>Pucciniomycetes</taxon>
        <taxon>Pucciniales</taxon>
        <taxon>Sphaerophragmiaceae</taxon>
        <taxon>Austropuccinia</taxon>
    </lineage>
</organism>
<sequence>MPLDYFKSNPADDPETAAKITIHFMEIDRKKILRFSEWAPGSGHPDTEICGPNKKEEHILGISYSELHNEFFNSVTKSYAQHKKCSILTSLCQQKYRIPDL</sequence>
<protein>
    <submittedName>
        <fullName evidence="1">Uncharacterized protein</fullName>
    </submittedName>
</protein>
<name>A0A9Q3F7V2_9BASI</name>
<comment type="caution">
    <text evidence="1">The sequence shown here is derived from an EMBL/GenBank/DDBJ whole genome shotgun (WGS) entry which is preliminary data.</text>
</comment>